<keyword evidence="1" id="KW-0472">Membrane</keyword>
<keyword evidence="1" id="KW-0812">Transmembrane</keyword>
<feature type="transmembrane region" description="Helical" evidence="1">
    <location>
        <begin position="6"/>
        <end position="23"/>
    </location>
</feature>
<keyword evidence="1" id="KW-1133">Transmembrane helix</keyword>
<dbReference type="AlphaFoldDB" id="A0A8H6SNH4"/>
<evidence type="ECO:0000256" key="1">
    <source>
        <dbReference type="SAM" id="Phobius"/>
    </source>
</evidence>
<dbReference type="EMBL" id="JACAZF010000006">
    <property type="protein sequence ID" value="KAF7301045.1"/>
    <property type="molecule type" value="Genomic_DNA"/>
</dbReference>
<keyword evidence="3" id="KW-1185">Reference proteome</keyword>
<accession>A0A8H6SNH4</accession>
<dbReference type="OrthoDB" id="3066932at2759"/>
<dbReference type="GeneID" id="59345917"/>
<evidence type="ECO:0000313" key="2">
    <source>
        <dbReference type="EMBL" id="KAF7301045.1"/>
    </source>
</evidence>
<sequence length="360" mass="40754">MMQATTAILSYLFFTMFGVWLSLKPHKGGRRGWSLGAVIATYTVIKRFPIEFDFPSIPRTLSSVFSLFREDAFSELRETAGPDPVLLGLASHLVCFMVAHFSRRVYRSMHLQFDVHVSVWVIPLAVNLSHARLNGTFWLLYQVGCVGRFFPSVRQLRRGILYIGQLSIAPTVGEANAKVIAGSILANTIVFGIDSVVRVSRILPVASPHLFRLYPLVECMALCAFFTGAWCIFFPVFCAMQLSVSPHPSHQALFRHLMSRPTLAWHARTRDLWGHVMSDLDAFQIVQRWDFDYLLLERRRVFAAWLESLPVQWSALPGTHKLVVILPAVVFHATPYIMPMIGHMPGENEINLGSRRVSEL</sequence>
<evidence type="ECO:0000313" key="3">
    <source>
        <dbReference type="Proteomes" id="UP000636479"/>
    </source>
</evidence>
<dbReference type="RefSeq" id="XP_037219045.1">
    <property type="nucleotide sequence ID" value="XM_037363401.1"/>
</dbReference>
<comment type="caution">
    <text evidence="2">The sequence shown here is derived from an EMBL/GenBank/DDBJ whole genome shotgun (WGS) entry which is preliminary data.</text>
</comment>
<reference evidence="2" key="1">
    <citation type="submission" date="2020-05" db="EMBL/GenBank/DDBJ databases">
        <title>Mycena genomes resolve the evolution of fungal bioluminescence.</title>
        <authorList>
            <person name="Tsai I.J."/>
        </authorList>
    </citation>
    <scope>NUCLEOTIDE SEQUENCE</scope>
    <source>
        <strain evidence="2">171206Taipei</strain>
    </source>
</reference>
<gene>
    <name evidence="2" type="ORF">MIND_00668300</name>
</gene>
<proteinExistence type="predicted"/>
<dbReference type="Proteomes" id="UP000636479">
    <property type="component" value="Unassembled WGS sequence"/>
</dbReference>
<protein>
    <submittedName>
        <fullName evidence="2">Uncharacterized protein</fullName>
    </submittedName>
</protein>
<organism evidence="2 3">
    <name type="scientific">Mycena indigotica</name>
    <dbReference type="NCBI Taxonomy" id="2126181"/>
    <lineage>
        <taxon>Eukaryota</taxon>
        <taxon>Fungi</taxon>
        <taxon>Dikarya</taxon>
        <taxon>Basidiomycota</taxon>
        <taxon>Agaricomycotina</taxon>
        <taxon>Agaricomycetes</taxon>
        <taxon>Agaricomycetidae</taxon>
        <taxon>Agaricales</taxon>
        <taxon>Marasmiineae</taxon>
        <taxon>Mycenaceae</taxon>
        <taxon>Mycena</taxon>
    </lineage>
</organism>
<feature type="transmembrane region" description="Helical" evidence="1">
    <location>
        <begin position="213"/>
        <end position="237"/>
    </location>
</feature>
<name>A0A8H6SNH4_9AGAR</name>